<gene>
    <name evidence="1" type="ORF">ILT43_09370</name>
</gene>
<accession>A0ABS2D6N5</accession>
<name>A0ABS2D6N5_9SPHN</name>
<proteinExistence type="predicted"/>
<dbReference type="EMBL" id="JAFEMC010000002">
    <property type="protein sequence ID" value="MBM6576582.1"/>
    <property type="molecule type" value="Genomic_DNA"/>
</dbReference>
<comment type="caution">
    <text evidence="1">The sequence shown here is derived from an EMBL/GenBank/DDBJ whole genome shotgun (WGS) entry which is preliminary data.</text>
</comment>
<reference evidence="1 2" key="1">
    <citation type="submission" date="2020-12" db="EMBL/GenBank/DDBJ databases">
        <title>Sphingomonas sp.</title>
        <authorList>
            <person name="Kim M.K."/>
        </authorList>
    </citation>
    <scope>NUCLEOTIDE SEQUENCE [LARGE SCALE GENOMIC DNA]</scope>
    <source>
        <strain evidence="1 2">BT552</strain>
    </source>
</reference>
<evidence type="ECO:0000313" key="2">
    <source>
        <dbReference type="Proteomes" id="UP000763641"/>
    </source>
</evidence>
<keyword evidence="2" id="KW-1185">Reference proteome</keyword>
<sequence>MNRWRAIRTARPRQSGLYLRPEIEPLYIVGLEECERIDVARLKALTCDCATASADSLETSAVRDAGMAMKDSERIGWITAHHATLFFSVATVPAR</sequence>
<dbReference type="Proteomes" id="UP000763641">
    <property type="component" value="Unassembled WGS sequence"/>
</dbReference>
<evidence type="ECO:0000313" key="1">
    <source>
        <dbReference type="EMBL" id="MBM6576582.1"/>
    </source>
</evidence>
<protein>
    <submittedName>
        <fullName evidence="1">Uncharacterized protein</fullName>
    </submittedName>
</protein>
<dbReference type="RefSeq" id="WP_204198687.1">
    <property type="nucleotide sequence ID" value="NZ_JAFEMC010000002.1"/>
</dbReference>
<organism evidence="1 2">
    <name type="scientific">Sphingomonas longa</name>
    <dbReference type="NCBI Taxonomy" id="2778730"/>
    <lineage>
        <taxon>Bacteria</taxon>
        <taxon>Pseudomonadati</taxon>
        <taxon>Pseudomonadota</taxon>
        <taxon>Alphaproteobacteria</taxon>
        <taxon>Sphingomonadales</taxon>
        <taxon>Sphingomonadaceae</taxon>
        <taxon>Sphingomonas</taxon>
    </lineage>
</organism>